<dbReference type="Gene3D" id="2.60.40.1250">
    <property type="entry name" value="Thiol:disulfide interchange protein DsbD, N-terminal domain"/>
    <property type="match status" value="2"/>
</dbReference>
<comment type="subcellular location">
    <subcellularLocation>
        <location evidence="1">Membrane</location>
        <topology evidence="1">Multi-pass membrane protein</topology>
    </subcellularLocation>
</comment>
<dbReference type="Pfam" id="PF02683">
    <property type="entry name" value="DsbD_TM"/>
    <property type="match status" value="1"/>
</dbReference>
<keyword evidence="4 8" id="KW-1133">Transmembrane helix</keyword>
<feature type="transmembrane region" description="Helical" evidence="8">
    <location>
        <begin position="460"/>
        <end position="483"/>
    </location>
</feature>
<feature type="compositionally biased region" description="Polar residues" evidence="7">
    <location>
        <begin position="351"/>
        <end position="372"/>
    </location>
</feature>
<feature type="domain" description="Thiol:disulfide interchange protein DsbD N-terminal" evidence="11">
    <location>
        <begin position="199"/>
        <end position="314"/>
    </location>
</feature>
<evidence type="ECO:0000256" key="8">
    <source>
        <dbReference type="SAM" id="Phobius"/>
    </source>
</evidence>
<dbReference type="InterPro" id="IPR028250">
    <property type="entry name" value="DsbDN"/>
</dbReference>
<feature type="domain" description="Thiol:disulfide interchange protein DsbD N-terminal" evidence="11">
    <location>
        <begin position="36"/>
        <end position="150"/>
    </location>
</feature>
<evidence type="ECO:0000259" key="11">
    <source>
        <dbReference type="Pfam" id="PF11412"/>
    </source>
</evidence>
<dbReference type="PROSITE" id="PS00194">
    <property type="entry name" value="THIOREDOXIN_1"/>
    <property type="match status" value="1"/>
</dbReference>
<dbReference type="InterPro" id="IPR036249">
    <property type="entry name" value="Thioredoxin-like_sf"/>
</dbReference>
<organism evidence="12 13">
    <name type="scientific">Xanthomonas dyei</name>
    <dbReference type="NCBI Taxonomy" id="743699"/>
    <lineage>
        <taxon>Bacteria</taxon>
        <taxon>Pseudomonadati</taxon>
        <taxon>Pseudomonadota</taxon>
        <taxon>Gammaproteobacteria</taxon>
        <taxon>Lysobacterales</taxon>
        <taxon>Lysobacteraceae</taxon>
        <taxon>Xanthomonas</taxon>
    </lineage>
</organism>
<feature type="transmembrane region" description="Helical" evidence="8">
    <location>
        <begin position="632"/>
        <end position="652"/>
    </location>
</feature>
<dbReference type="SUPFAM" id="SSF74863">
    <property type="entry name" value="Thiol:disulfide interchange protein DsbD, N-terminal domain (DsbD-alpha)"/>
    <property type="match status" value="2"/>
</dbReference>
<evidence type="ECO:0000256" key="2">
    <source>
        <dbReference type="ARBA" id="ARBA00022692"/>
    </source>
</evidence>
<evidence type="ECO:0000313" key="12">
    <source>
        <dbReference type="EMBL" id="WOB26998.1"/>
    </source>
</evidence>
<evidence type="ECO:0000256" key="4">
    <source>
        <dbReference type="ARBA" id="ARBA00022989"/>
    </source>
</evidence>
<evidence type="ECO:0000256" key="9">
    <source>
        <dbReference type="SAM" id="SignalP"/>
    </source>
</evidence>
<feature type="transmembrane region" description="Helical" evidence="8">
    <location>
        <begin position="578"/>
        <end position="594"/>
    </location>
</feature>
<dbReference type="PANTHER" id="PTHR32234:SF3">
    <property type="entry name" value="SUPPRESSION OF COPPER SENSITIVITY PROTEIN"/>
    <property type="match status" value="1"/>
</dbReference>
<keyword evidence="2 8" id="KW-0812">Transmembrane</keyword>
<evidence type="ECO:0000256" key="1">
    <source>
        <dbReference type="ARBA" id="ARBA00004141"/>
    </source>
</evidence>
<dbReference type="InterPro" id="IPR003834">
    <property type="entry name" value="Cyt_c_assmbl_TM_dom"/>
</dbReference>
<dbReference type="Pfam" id="PF13899">
    <property type="entry name" value="Thioredoxin_7"/>
    <property type="match status" value="1"/>
</dbReference>
<sequence>MKFLSRWIARCALLSAPVIAASLALVAPAAQAVSEADLLPVDQAFVLSAQAEGRDSIGLTWKIAPGYYLYRHRISVKSGQGFSAGDLALPEGESKHDEFFGQVQTYRKQLQATLAGKADPALQTAVLQVQYQGCADAGVCYPPQRREIRVALPGAQAAGAATPTPTPQRENLGALVPRTAPGPRLFGAPGQTAGVDALPLPAEQAFTFEAIVGDGNSLLLRFTPAPGYYLYRDRTSLAVEGSGGVRTGLPRWPQGKTHRDEHFGDVVVYFDQAEVTLPLLREHPDPARVTLVATFQGCQTDGICYPPMTRRVTLDLPAGTVSPQNQAQAAPLMISPLAAGQAPPEAPATAPDSTTQPAPTAAADNSQRTQPPHTDKGLLAMLALALLGGLVLNLMPCVLPILSLKVLGLAHSGESRSHARSHAIWYSLGVLVSFAAIGGLVIALRAAGQAAGWGFQLQQPWFVAALAYLMFAVGLSLSGVFTLGSNLGGIGQSLAARNGPLGDFFTGVLACVVASPCIAPFMGTALAYAFTAPAPLAMLVFLALGLGLALPFLLIGFIPSLARRLPTPGAWMETLKQVLAFPMYLTAIWLLWVLGKQRGVDALALMLVGATLLALGLWCFERSRWNSNRTGMRLAAVMLVLAIVPVVGVTRLRLPAATAASEGAVAFSPQLLDRLRADNRVVFVNMTADWCVTCKANEKNVLGGAEFRDALRRVDAVYMKGDWTNVDPAISTFLDQHQAVGVPLYVVYGPGAPPAILPTVLTNAITEDALLRAAR</sequence>
<keyword evidence="6" id="KW-0676">Redox-active center</keyword>
<feature type="transmembrane region" description="Helical" evidence="8">
    <location>
        <begin position="536"/>
        <end position="558"/>
    </location>
</feature>
<proteinExistence type="predicted"/>
<feature type="transmembrane region" description="Helical" evidence="8">
    <location>
        <begin position="600"/>
        <end position="620"/>
    </location>
</feature>
<dbReference type="Proteomes" id="UP001304534">
    <property type="component" value="Chromosome"/>
</dbReference>
<name>A0ABZ0D9P3_9XANT</name>
<evidence type="ECO:0000256" key="6">
    <source>
        <dbReference type="ARBA" id="ARBA00023284"/>
    </source>
</evidence>
<dbReference type="InterPro" id="IPR036929">
    <property type="entry name" value="DsbDN_sf"/>
</dbReference>
<feature type="signal peptide" evidence="9">
    <location>
        <begin position="1"/>
        <end position="20"/>
    </location>
</feature>
<dbReference type="Pfam" id="PF11412">
    <property type="entry name" value="DsbD_N"/>
    <property type="match status" value="2"/>
</dbReference>
<feature type="chain" id="PRO_5046409241" evidence="9">
    <location>
        <begin position="21"/>
        <end position="775"/>
    </location>
</feature>
<dbReference type="Gene3D" id="3.40.30.10">
    <property type="entry name" value="Glutaredoxin"/>
    <property type="match status" value="1"/>
</dbReference>
<evidence type="ECO:0000256" key="3">
    <source>
        <dbReference type="ARBA" id="ARBA00022748"/>
    </source>
</evidence>
<keyword evidence="9" id="KW-0732">Signal</keyword>
<keyword evidence="3" id="KW-0201">Cytochrome c-type biogenesis</keyword>
<dbReference type="GeneID" id="95582839"/>
<feature type="domain" description="Cytochrome C biogenesis protein transmembrane" evidence="10">
    <location>
        <begin position="379"/>
        <end position="591"/>
    </location>
</feature>
<dbReference type="InterPro" id="IPR035671">
    <property type="entry name" value="DsbD_gamma"/>
</dbReference>
<evidence type="ECO:0000256" key="5">
    <source>
        <dbReference type="ARBA" id="ARBA00023136"/>
    </source>
</evidence>
<dbReference type="CDD" id="cd02953">
    <property type="entry name" value="DsbDgamma"/>
    <property type="match status" value="1"/>
</dbReference>
<reference evidence="12 13" key="1">
    <citation type="submission" date="2022-08" db="EMBL/GenBank/DDBJ databases">
        <title>Whole genome sequencing-based tracing of a 2022 introduction and outbreak of Xanthomonas hortorum pv. pelargonii.</title>
        <authorList>
            <person name="Iruegas-Bocardo F."/>
            <person name="Weisberg A.K."/>
            <person name="Riutta E.R."/>
            <person name="Kilday K."/>
            <person name="Bonkowski J.C."/>
            <person name="Creswell T."/>
            <person name="Daughtrey M.L."/>
            <person name="Rane K."/>
            <person name="Grunwald N.J."/>
            <person name="Chang J.H."/>
            <person name="Putnam M.L."/>
        </authorList>
    </citation>
    <scope>NUCLEOTIDE SEQUENCE [LARGE SCALE GENOMIC DNA]</scope>
    <source>
        <strain evidence="12 13">22-325</strain>
    </source>
</reference>
<gene>
    <name evidence="12" type="ORF">NYR99_03170</name>
</gene>
<protein>
    <submittedName>
        <fullName evidence="12">Protein-disulfide reductase DsbD</fullName>
    </submittedName>
</protein>
<dbReference type="EMBL" id="CP103840">
    <property type="protein sequence ID" value="WOB26998.1"/>
    <property type="molecule type" value="Genomic_DNA"/>
</dbReference>
<feature type="region of interest" description="Disordered" evidence="7">
    <location>
        <begin position="339"/>
        <end position="372"/>
    </location>
</feature>
<keyword evidence="5 8" id="KW-0472">Membrane</keyword>
<feature type="transmembrane region" description="Helical" evidence="8">
    <location>
        <begin position="504"/>
        <end position="530"/>
    </location>
</feature>
<evidence type="ECO:0000259" key="10">
    <source>
        <dbReference type="Pfam" id="PF02683"/>
    </source>
</evidence>
<evidence type="ECO:0000313" key="13">
    <source>
        <dbReference type="Proteomes" id="UP001304534"/>
    </source>
</evidence>
<feature type="transmembrane region" description="Helical" evidence="8">
    <location>
        <begin position="378"/>
        <end position="402"/>
    </location>
</feature>
<feature type="transmembrane region" description="Helical" evidence="8">
    <location>
        <begin position="423"/>
        <end position="448"/>
    </location>
</feature>
<dbReference type="PANTHER" id="PTHR32234">
    <property type="entry name" value="THIOL:DISULFIDE INTERCHANGE PROTEIN DSBD"/>
    <property type="match status" value="1"/>
</dbReference>
<dbReference type="SUPFAM" id="SSF52833">
    <property type="entry name" value="Thioredoxin-like"/>
    <property type="match status" value="1"/>
</dbReference>
<evidence type="ECO:0000256" key="7">
    <source>
        <dbReference type="SAM" id="MobiDB-lite"/>
    </source>
</evidence>
<keyword evidence="13" id="KW-1185">Reference proteome</keyword>
<dbReference type="RefSeq" id="WP_316690120.1">
    <property type="nucleotide sequence ID" value="NZ_CP103837.1"/>
</dbReference>
<accession>A0ABZ0D9P3</accession>
<dbReference type="InterPro" id="IPR017937">
    <property type="entry name" value="Thioredoxin_CS"/>
</dbReference>